<dbReference type="PROSITE" id="PS01068">
    <property type="entry name" value="OMPA_1"/>
    <property type="match status" value="1"/>
</dbReference>
<evidence type="ECO:0000256" key="7">
    <source>
        <dbReference type="ARBA" id="ARBA00023114"/>
    </source>
</evidence>
<keyword evidence="3" id="KW-0813">Transport</keyword>
<dbReference type="GO" id="GO:0046930">
    <property type="term" value="C:pore complex"/>
    <property type="evidence" value="ECO:0007669"/>
    <property type="project" value="UniProtKB-KW"/>
</dbReference>
<dbReference type="AlphaFoldDB" id="A0A9X0UJH3"/>
<dbReference type="InterPro" id="IPR036737">
    <property type="entry name" value="OmpA-like_sf"/>
</dbReference>
<evidence type="ECO:0000256" key="9">
    <source>
        <dbReference type="ARBA" id="ARBA00023237"/>
    </source>
</evidence>
<evidence type="ECO:0000313" key="13">
    <source>
        <dbReference type="EMBL" id="MBC5852905.1"/>
    </source>
</evidence>
<dbReference type="PANTHER" id="PTHR30329">
    <property type="entry name" value="STATOR ELEMENT OF FLAGELLAR MOTOR COMPLEX"/>
    <property type="match status" value="1"/>
</dbReference>
<evidence type="ECO:0000256" key="3">
    <source>
        <dbReference type="ARBA" id="ARBA00022448"/>
    </source>
</evidence>
<dbReference type="RefSeq" id="WP_187027116.1">
    <property type="nucleotide sequence ID" value="NZ_JACRUP010000020.1"/>
</dbReference>
<feature type="signal peptide" evidence="11">
    <location>
        <begin position="1"/>
        <end position="21"/>
    </location>
</feature>
<dbReference type="PROSITE" id="PS51123">
    <property type="entry name" value="OMPA_2"/>
    <property type="match status" value="1"/>
</dbReference>
<keyword evidence="11" id="KW-0732">Signal</keyword>
<evidence type="ECO:0000256" key="10">
    <source>
        <dbReference type="PROSITE-ProRule" id="PRU00473"/>
    </source>
</evidence>
<comment type="similarity">
    <text evidence="2">Belongs to the outer membrane OOP (TC 1.B.6) superfamily. OmpA family.</text>
</comment>
<comment type="subcellular location">
    <subcellularLocation>
        <location evidence="1">Cell outer membrane</location>
        <topology evidence="1">Multi-pass membrane protein</topology>
    </subcellularLocation>
</comment>
<dbReference type="Gene3D" id="2.40.160.20">
    <property type="match status" value="1"/>
</dbReference>
<reference evidence="13" key="1">
    <citation type="submission" date="2020-08" db="EMBL/GenBank/DDBJ databases">
        <title>Genome Sequencing and Pan-Genome Analysis of Migratory bird Vibrio Strains, Inner Mongolia.</title>
        <authorList>
            <person name="Zheng L."/>
        </authorList>
    </citation>
    <scope>NUCLEOTIDE SEQUENCE</scope>
    <source>
        <strain evidence="13">M13F</strain>
    </source>
</reference>
<evidence type="ECO:0000256" key="11">
    <source>
        <dbReference type="SAM" id="SignalP"/>
    </source>
</evidence>
<feature type="domain" description="OmpA-like" evidence="12">
    <location>
        <begin position="205"/>
        <end position="322"/>
    </location>
</feature>
<evidence type="ECO:0000313" key="14">
    <source>
        <dbReference type="Proteomes" id="UP000615796"/>
    </source>
</evidence>
<organism evidence="13 14">
    <name type="scientific">Vibrio metschnikovii</name>
    <dbReference type="NCBI Taxonomy" id="28172"/>
    <lineage>
        <taxon>Bacteria</taxon>
        <taxon>Pseudomonadati</taxon>
        <taxon>Pseudomonadota</taxon>
        <taxon>Gammaproteobacteria</taxon>
        <taxon>Vibrionales</taxon>
        <taxon>Vibrionaceae</taxon>
        <taxon>Vibrio</taxon>
    </lineage>
</organism>
<dbReference type="CDD" id="cd07185">
    <property type="entry name" value="OmpA_C-like"/>
    <property type="match status" value="1"/>
</dbReference>
<keyword evidence="5" id="KW-0812">Transmembrane</keyword>
<name>A0A9X0UJH3_VIBME</name>
<accession>A0A9X0UJH3</accession>
<keyword evidence="4" id="KW-1134">Transmembrane beta strand</keyword>
<evidence type="ECO:0000256" key="2">
    <source>
        <dbReference type="ARBA" id="ARBA00005710"/>
    </source>
</evidence>
<dbReference type="InterPro" id="IPR006664">
    <property type="entry name" value="OMP_bac"/>
</dbReference>
<dbReference type="Gene3D" id="3.30.1330.60">
    <property type="entry name" value="OmpA-like domain"/>
    <property type="match status" value="1"/>
</dbReference>
<keyword evidence="14" id="KW-1185">Reference proteome</keyword>
<dbReference type="InterPro" id="IPR011250">
    <property type="entry name" value="OMP/PagP_B-barrel"/>
</dbReference>
<sequence>MKKLVAMISASLMVASSSAMADVYLGGKLGQTWLNDSCRAGEVCEDRDTSMGAFLGYNLNEWLAVEAGYDMLGKFTGIGLADDRVKAITLAPKFTLSLSPSVGAYAKLGGAYVDYGDESDYSFLAAAGLEFNVSPNVSLRTEYQVLTDINNDQTRAEANTVSLGVSYRFGAAAQPTQVVESRPVTVIEEVIVVEEIVETVPVFVNKTYDFQRLDSSSFAFDSVSLNQESKQQLTKLVRFLNQYPQANVVITGHTDATGPAAYNQTLSEKRAKAVADALVEQGIQPSRLTWRGEGETNPIASNSTAEGRELNRRVDITIPEFDYQVKQ</sequence>
<evidence type="ECO:0000259" key="12">
    <source>
        <dbReference type="PROSITE" id="PS51123"/>
    </source>
</evidence>
<dbReference type="GO" id="GO:0006811">
    <property type="term" value="P:monoatomic ion transport"/>
    <property type="evidence" value="ECO:0007669"/>
    <property type="project" value="UniProtKB-KW"/>
</dbReference>
<evidence type="ECO:0000256" key="4">
    <source>
        <dbReference type="ARBA" id="ARBA00022452"/>
    </source>
</evidence>
<protein>
    <submittedName>
        <fullName evidence="13">OmpA family protein</fullName>
    </submittedName>
</protein>
<dbReference type="GO" id="GO:0015288">
    <property type="term" value="F:porin activity"/>
    <property type="evidence" value="ECO:0007669"/>
    <property type="project" value="UniProtKB-KW"/>
</dbReference>
<evidence type="ECO:0000256" key="1">
    <source>
        <dbReference type="ARBA" id="ARBA00004571"/>
    </source>
</evidence>
<dbReference type="Pfam" id="PF01389">
    <property type="entry name" value="OmpA_membrane"/>
    <property type="match status" value="1"/>
</dbReference>
<dbReference type="SUPFAM" id="SSF103088">
    <property type="entry name" value="OmpA-like"/>
    <property type="match status" value="1"/>
</dbReference>
<dbReference type="InterPro" id="IPR000498">
    <property type="entry name" value="OmpA-like_TM_dom"/>
</dbReference>
<dbReference type="Pfam" id="PF00691">
    <property type="entry name" value="OmpA"/>
    <property type="match status" value="1"/>
</dbReference>
<evidence type="ECO:0000256" key="5">
    <source>
        <dbReference type="ARBA" id="ARBA00022692"/>
    </source>
</evidence>
<dbReference type="EMBL" id="JACRUP010000020">
    <property type="protein sequence ID" value="MBC5852905.1"/>
    <property type="molecule type" value="Genomic_DNA"/>
</dbReference>
<dbReference type="SUPFAM" id="SSF56925">
    <property type="entry name" value="OMPA-like"/>
    <property type="match status" value="1"/>
</dbReference>
<gene>
    <name evidence="13" type="ORF">H8Q88_18645</name>
</gene>
<dbReference type="GO" id="GO:0009279">
    <property type="term" value="C:cell outer membrane"/>
    <property type="evidence" value="ECO:0007669"/>
    <property type="project" value="UniProtKB-SubCell"/>
</dbReference>
<comment type="caution">
    <text evidence="13">The sequence shown here is derived from an EMBL/GenBank/DDBJ whole genome shotgun (WGS) entry which is preliminary data.</text>
</comment>
<keyword evidence="6" id="KW-0406">Ion transport</keyword>
<dbReference type="InterPro" id="IPR050330">
    <property type="entry name" value="Bact_OuterMem_StrucFunc"/>
</dbReference>
<evidence type="ECO:0000256" key="8">
    <source>
        <dbReference type="ARBA" id="ARBA00023136"/>
    </source>
</evidence>
<keyword evidence="7" id="KW-0626">Porin</keyword>
<dbReference type="Proteomes" id="UP000615796">
    <property type="component" value="Unassembled WGS sequence"/>
</dbReference>
<feature type="chain" id="PRO_5040882898" evidence="11">
    <location>
        <begin position="22"/>
        <end position="327"/>
    </location>
</feature>
<evidence type="ECO:0000256" key="6">
    <source>
        <dbReference type="ARBA" id="ARBA00023065"/>
    </source>
</evidence>
<keyword evidence="9" id="KW-0998">Cell outer membrane</keyword>
<keyword evidence="8 10" id="KW-0472">Membrane</keyword>
<proteinExistence type="inferred from homology"/>
<dbReference type="InterPro" id="IPR006690">
    <property type="entry name" value="OMPA-like_CS"/>
</dbReference>
<dbReference type="PANTHER" id="PTHR30329:SF21">
    <property type="entry name" value="LIPOPROTEIN YIAD-RELATED"/>
    <property type="match status" value="1"/>
</dbReference>
<dbReference type="PRINTS" id="PR01021">
    <property type="entry name" value="OMPADOMAIN"/>
</dbReference>
<dbReference type="InterPro" id="IPR006665">
    <property type="entry name" value="OmpA-like"/>
</dbReference>